<dbReference type="PANTHER" id="PTHR12860">
    <property type="entry name" value="SIGNAL RECOGNITION PARTICLE 68 KDA PROTEIN"/>
    <property type="match status" value="1"/>
</dbReference>
<dbReference type="Gene3D" id="1.10.3450.40">
    <property type="entry name" value="Signal recognition particle, SRP68 subunit, RNA-binding domain"/>
    <property type="match status" value="1"/>
</dbReference>
<name>A0A0N0NHP6_9EURO</name>
<keyword evidence="8 10" id="KW-0687">Ribonucleoprotein</keyword>
<accession>A0A0N0NHP6</accession>
<keyword evidence="7" id="KW-0539">Nucleus</keyword>
<protein>
    <recommendedName>
        <fullName evidence="9 10">Signal recognition particle subunit SRP68</fullName>
        <shortName evidence="10">SRP68</shortName>
    </recommendedName>
</protein>
<evidence type="ECO:0000256" key="9">
    <source>
        <dbReference type="ARBA" id="ARBA00029498"/>
    </source>
</evidence>
<reference evidence="12 13" key="1">
    <citation type="submission" date="2015-06" db="EMBL/GenBank/DDBJ databases">
        <title>Draft genome of the ant-associated black yeast Phialophora attae CBS 131958.</title>
        <authorList>
            <person name="Moreno L.F."/>
            <person name="Stielow B.J."/>
            <person name="de Hoog S."/>
            <person name="Vicente V.A."/>
            <person name="Weiss V.A."/>
            <person name="de Vries M."/>
            <person name="Cruz L.M."/>
            <person name="Souza E.M."/>
        </authorList>
    </citation>
    <scope>NUCLEOTIDE SEQUENCE [LARGE SCALE GENOMIC DNA]</scope>
    <source>
        <strain evidence="12 13">CBS 131958</strain>
    </source>
</reference>
<dbReference type="PIRSF" id="PIRSF038995">
    <property type="entry name" value="SRP68"/>
    <property type="match status" value="1"/>
</dbReference>
<dbReference type="GO" id="GO:0008312">
    <property type="term" value="F:7S RNA binding"/>
    <property type="evidence" value="ECO:0007669"/>
    <property type="project" value="InterPro"/>
</dbReference>
<gene>
    <name evidence="12" type="ORF">AB675_4863</name>
</gene>
<organism evidence="12 13">
    <name type="scientific">Cyphellophora attinorum</name>
    <dbReference type="NCBI Taxonomy" id="1664694"/>
    <lineage>
        <taxon>Eukaryota</taxon>
        <taxon>Fungi</taxon>
        <taxon>Dikarya</taxon>
        <taxon>Ascomycota</taxon>
        <taxon>Pezizomycotina</taxon>
        <taxon>Eurotiomycetes</taxon>
        <taxon>Chaetothyriomycetidae</taxon>
        <taxon>Chaetothyriales</taxon>
        <taxon>Cyphellophoraceae</taxon>
        <taxon>Cyphellophora</taxon>
    </lineage>
</organism>
<feature type="compositionally biased region" description="Polar residues" evidence="11">
    <location>
        <begin position="297"/>
        <end position="307"/>
    </location>
</feature>
<dbReference type="OrthoDB" id="10255118at2759"/>
<comment type="similarity">
    <text evidence="3 10">Belongs to the SRP68 family.</text>
</comment>
<feature type="region of interest" description="Disordered" evidence="11">
    <location>
        <begin position="296"/>
        <end position="321"/>
    </location>
</feature>
<dbReference type="VEuPathDB" id="FungiDB:AB675_4863"/>
<evidence type="ECO:0000256" key="3">
    <source>
        <dbReference type="ARBA" id="ARBA00009352"/>
    </source>
</evidence>
<sequence length="560" mass="61490">MAMKSAQSPENTQKPMPSSTKRQIASRLRRAIAYAENLAAVLEASTAKASKMDTVEARAYLYMLRGSLDFEKSKWQTCLKNYSLPRVAYTTLGKETKNDAFKDLLSGIVDPSIRYAAYQLKLPRTKPVDEIVIENFPSNEQTTKSSLTEVDSHAFQTAKEAVKAEPGQHDIPTSITWRSRKVKLEDAVIAQSLGAAMSEEETLQEKFTKSKSDNTSPTDLAASYDRTIEARQDAADATKAAIDDLAAEGVDPGDARVQSLQVTRTAVNYAVIEFRIGRNRVLCGPSDGLFFEPEQRTIPNKQSSTEAPIQKQKSESTGRQVSRLRERTALYDAILQSIESVKDLPGVIADTAFVTELDAKHSYFRALKCLAIGRSHALNNEKANALALFSRARQLCQSAATDLPSNSQQSSSPNSAPKLDISTSLLSTATSHLTTLVTRYRALTELSNLTSTSTNKTPTKPLAYTRPLSDTLHLNIYHDNPDLNNIVNYPPKLQPIPVKPLFFDLAWTYIDYPKHGKKAVQAASGGGKGAAAANKEAEKRPGTPEVQEQKKKGWFGFGGR</sequence>
<keyword evidence="4 10" id="KW-0963">Cytoplasm</keyword>
<dbReference type="Pfam" id="PF16969">
    <property type="entry name" value="SRP68"/>
    <property type="match status" value="1"/>
</dbReference>
<keyword evidence="6 10" id="KW-0733">Signal recognition particle</keyword>
<dbReference type="InterPro" id="IPR038253">
    <property type="entry name" value="SRP68_N_sf"/>
</dbReference>
<dbReference type="AlphaFoldDB" id="A0A0N0NHP6"/>
<dbReference type="GO" id="GO:0006614">
    <property type="term" value="P:SRP-dependent cotranslational protein targeting to membrane"/>
    <property type="evidence" value="ECO:0007669"/>
    <property type="project" value="InterPro"/>
</dbReference>
<dbReference type="GO" id="GO:0030942">
    <property type="term" value="F:endoplasmic reticulum signal peptide binding"/>
    <property type="evidence" value="ECO:0007669"/>
    <property type="project" value="InterPro"/>
</dbReference>
<comment type="caution">
    <text evidence="12">The sequence shown here is derived from an EMBL/GenBank/DDBJ whole genome shotgun (WGS) entry which is preliminary data.</text>
</comment>
<comment type="function">
    <text evidence="10">Component of the signal recognition particle (SRP) complex, a ribonucleoprotein complex that mediates the cotranslational targeting of secretory and membrane proteins to the endoplasmic reticulum (ER). The SRP complex interacts with the signal sequence in nascent secretory and membrane proteins and directs them to the membrane of the ER.</text>
</comment>
<dbReference type="EMBL" id="LFJN01000049">
    <property type="protein sequence ID" value="KPI34808.1"/>
    <property type="molecule type" value="Genomic_DNA"/>
</dbReference>
<dbReference type="GO" id="GO:0005730">
    <property type="term" value="C:nucleolus"/>
    <property type="evidence" value="ECO:0007669"/>
    <property type="project" value="UniProtKB-SubCell"/>
</dbReference>
<dbReference type="PANTHER" id="PTHR12860:SF0">
    <property type="entry name" value="SIGNAL RECOGNITION PARTICLE SUBUNIT SRP68"/>
    <property type="match status" value="1"/>
</dbReference>
<dbReference type="GO" id="GO:0005047">
    <property type="term" value="F:signal recognition particle binding"/>
    <property type="evidence" value="ECO:0007669"/>
    <property type="project" value="InterPro"/>
</dbReference>
<feature type="compositionally biased region" description="Basic and acidic residues" evidence="11">
    <location>
        <begin position="535"/>
        <end position="551"/>
    </location>
</feature>
<evidence type="ECO:0000256" key="6">
    <source>
        <dbReference type="ARBA" id="ARBA00023135"/>
    </source>
</evidence>
<evidence type="ECO:0000256" key="5">
    <source>
        <dbReference type="ARBA" id="ARBA00022884"/>
    </source>
</evidence>
<dbReference type="GO" id="GO:0005786">
    <property type="term" value="C:signal recognition particle, endoplasmic reticulum targeting"/>
    <property type="evidence" value="ECO:0007669"/>
    <property type="project" value="UniProtKB-KW"/>
</dbReference>
<evidence type="ECO:0000256" key="10">
    <source>
        <dbReference type="PIRNR" id="PIRNR038995"/>
    </source>
</evidence>
<evidence type="ECO:0000313" key="12">
    <source>
        <dbReference type="EMBL" id="KPI34808.1"/>
    </source>
</evidence>
<dbReference type="RefSeq" id="XP_017994771.1">
    <property type="nucleotide sequence ID" value="XM_018145028.1"/>
</dbReference>
<evidence type="ECO:0000256" key="2">
    <source>
        <dbReference type="ARBA" id="ARBA00004604"/>
    </source>
</evidence>
<evidence type="ECO:0000256" key="7">
    <source>
        <dbReference type="ARBA" id="ARBA00023242"/>
    </source>
</evidence>
<evidence type="ECO:0000256" key="8">
    <source>
        <dbReference type="ARBA" id="ARBA00023274"/>
    </source>
</evidence>
<proteinExistence type="inferred from homology"/>
<feature type="region of interest" description="Disordered" evidence="11">
    <location>
        <begin position="521"/>
        <end position="560"/>
    </location>
</feature>
<dbReference type="GeneID" id="28736908"/>
<dbReference type="InterPro" id="IPR026258">
    <property type="entry name" value="SRP68"/>
</dbReference>
<keyword evidence="13" id="KW-1185">Reference proteome</keyword>
<keyword evidence="5 10" id="KW-0694">RNA-binding</keyword>
<evidence type="ECO:0000256" key="4">
    <source>
        <dbReference type="ARBA" id="ARBA00022490"/>
    </source>
</evidence>
<evidence type="ECO:0000313" key="13">
    <source>
        <dbReference type="Proteomes" id="UP000038010"/>
    </source>
</evidence>
<evidence type="ECO:0000256" key="1">
    <source>
        <dbReference type="ARBA" id="ARBA00004496"/>
    </source>
</evidence>
<evidence type="ECO:0000256" key="11">
    <source>
        <dbReference type="SAM" id="MobiDB-lite"/>
    </source>
</evidence>
<dbReference type="Proteomes" id="UP000038010">
    <property type="component" value="Unassembled WGS sequence"/>
</dbReference>
<dbReference type="STRING" id="1664694.A0A0N0NHP6"/>
<feature type="region of interest" description="Disordered" evidence="11">
    <location>
        <begin position="1"/>
        <end position="22"/>
    </location>
</feature>
<comment type="subcellular location">
    <subcellularLocation>
        <location evidence="1 10">Cytoplasm</location>
    </subcellularLocation>
    <subcellularLocation>
        <location evidence="2">Nucleus</location>
        <location evidence="2">Nucleolus</location>
    </subcellularLocation>
</comment>